<feature type="compositionally biased region" description="Low complexity" evidence="1">
    <location>
        <begin position="44"/>
        <end position="65"/>
    </location>
</feature>
<protein>
    <submittedName>
        <fullName evidence="2">Uncharacterized protein</fullName>
    </submittedName>
</protein>
<feature type="compositionally biased region" description="Low complexity" evidence="1">
    <location>
        <begin position="86"/>
        <end position="121"/>
    </location>
</feature>
<name>A0ABY4Z6W7_9ACTN</name>
<organism evidence="2 3">
    <name type="scientific">Streptomyces phaeoluteigriseus</name>
    <dbReference type="NCBI Taxonomy" id="114686"/>
    <lineage>
        <taxon>Bacteria</taxon>
        <taxon>Bacillati</taxon>
        <taxon>Actinomycetota</taxon>
        <taxon>Actinomycetes</taxon>
        <taxon>Kitasatosporales</taxon>
        <taxon>Streptomycetaceae</taxon>
        <taxon>Streptomyces</taxon>
        <taxon>Streptomyces aurantiacus group</taxon>
    </lineage>
</organism>
<reference evidence="2" key="1">
    <citation type="submission" date="2022-06" db="EMBL/GenBank/DDBJ databases">
        <title>Complete genome sequence of soil microorganisms Streptomyces sp. Qhu-M197 isolated from Alpine meadows habitats on the Tibetan Plateau.</title>
        <authorList>
            <person name="Zhang B."/>
            <person name="Xiang X."/>
            <person name="Fan J."/>
        </authorList>
    </citation>
    <scope>NUCLEOTIDE SEQUENCE</scope>
    <source>
        <strain evidence="2">Qhu-M197</strain>
    </source>
</reference>
<dbReference type="Gene3D" id="2.60.120.10">
    <property type="entry name" value="Jelly Rolls"/>
    <property type="match status" value="1"/>
</dbReference>
<evidence type="ECO:0000313" key="2">
    <source>
        <dbReference type="EMBL" id="USQ84794.1"/>
    </source>
</evidence>
<evidence type="ECO:0000256" key="1">
    <source>
        <dbReference type="SAM" id="MobiDB-lite"/>
    </source>
</evidence>
<dbReference type="InterPro" id="IPR011051">
    <property type="entry name" value="RmlC_Cupin_sf"/>
</dbReference>
<evidence type="ECO:0000313" key="3">
    <source>
        <dbReference type="Proteomes" id="UP001056374"/>
    </source>
</evidence>
<keyword evidence="3" id="KW-1185">Reference proteome</keyword>
<accession>A0ABY4Z6W7</accession>
<gene>
    <name evidence="2" type="ORF">NFX46_13930</name>
</gene>
<dbReference type="EMBL" id="CP099468">
    <property type="protein sequence ID" value="USQ84794.1"/>
    <property type="molecule type" value="Genomic_DNA"/>
</dbReference>
<sequence length="132" mass="13822">MLHRDSTGSLRTIRPREAGLMTSGRAISHCEESPRSTPAPCTAPSSGSRCPTPTGTPSRTSSTTPRRPRSRPCLTATVILGDLDGATSPARRTSRSSVPTSRSPGAPTSGCRSSRASSTASWRCPAKRGWTA</sequence>
<proteinExistence type="predicted"/>
<feature type="region of interest" description="Disordered" evidence="1">
    <location>
        <begin position="1"/>
        <end position="132"/>
    </location>
</feature>
<dbReference type="Proteomes" id="UP001056374">
    <property type="component" value="Chromosome"/>
</dbReference>
<dbReference type="InterPro" id="IPR014710">
    <property type="entry name" value="RmlC-like_jellyroll"/>
</dbReference>
<dbReference type="SUPFAM" id="SSF51182">
    <property type="entry name" value="RmlC-like cupins"/>
    <property type="match status" value="1"/>
</dbReference>